<accession>A0A6A6YJN9</accession>
<reference evidence="1 3" key="1">
    <citation type="journal article" date="2020" name="Stud. Mycol.">
        <title>101 Dothideomycetes genomes: a test case for predicting lifestyles and emergence of pathogens.</title>
        <authorList>
            <person name="Haridas S."/>
            <person name="Albert R."/>
            <person name="Binder M."/>
            <person name="Bloem J."/>
            <person name="Labutti K."/>
            <person name="Salamov A."/>
            <person name="Andreopoulos B."/>
            <person name="Baker S."/>
            <person name="Barry K."/>
            <person name="Bills G."/>
            <person name="Bluhm B."/>
            <person name="Cannon C."/>
            <person name="Castanera R."/>
            <person name="Culley D."/>
            <person name="Daum C."/>
            <person name="Ezra D."/>
            <person name="Gonzalez J."/>
            <person name="Henrissat B."/>
            <person name="Kuo A."/>
            <person name="Liang C."/>
            <person name="Lipzen A."/>
            <person name="Lutzoni F."/>
            <person name="Magnuson J."/>
            <person name="Mondo S."/>
            <person name="Nolan M."/>
            <person name="Ohm R."/>
            <person name="Pangilinan J."/>
            <person name="Park H.-J."/>
            <person name="Ramirez L."/>
            <person name="Alfaro M."/>
            <person name="Sun H."/>
            <person name="Tritt A."/>
            <person name="Yoshinaga Y."/>
            <person name="Zwiers L.-H."/>
            <person name="Turgeon B."/>
            <person name="Goodwin S."/>
            <person name="Spatafora J."/>
            <person name="Crous P."/>
            <person name="Grigoriev I."/>
        </authorList>
    </citation>
    <scope>NUCLEOTIDE SEQUENCE</scope>
    <source>
        <strain evidence="1 3">CBS 304.34</strain>
    </source>
</reference>
<dbReference type="EMBL" id="MU003703">
    <property type="protein sequence ID" value="KAF2808175.1"/>
    <property type="molecule type" value="Genomic_DNA"/>
</dbReference>
<dbReference type="RefSeq" id="XP_033575139.1">
    <property type="nucleotide sequence ID" value="XM_033722866.1"/>
</dbReference>
<name>A0A6A6YJN9_9PEZI</name>
<protein>
    <submittedName>
        <fullName evidence="1 3">Uncharacterized protein</fullName>
    </submittedName>
</protein>
<organism evidence="1">
    <name type="scientific">Mytilinidion resinicola</name>
    <dbReference type="NCBI Taxonomy" id="574789"/>
    <lineage>
        <taxon>Eukaryota</taxon>
        <taxon>Fungi</taxon>
        <taxon>Dikarya</taxon>
        <taxon>Ascomycota</taxon>
        <taxon>Pezizomycotina</taxon>
        <taxon>Dothideomycetes</taxon>
        <taxon>Pleosporomycetidae</taxon>
        <taxon>Mytilinidiales</taxon>
        <taxon>Mytilinidiaceae</taxon>
        <taxon>Mytilinidion</taxon>
    </lineage>
</organism>
<reference evidence="3" key="3">
    <citation type="submission" date="2025-04" db="UniProtKB">
        <authorList>
            <consortium name="RefSeq"/>
        </authorList>
    </citation>
    <scope>IDENTIFICATION</scope>
    <source>
        <strain evidence="3">CBS 304.34</strain>
    </source>
</reference>
<reference evidence="3" key="2">
    <citation type="submission" date="2020-04" db="EMBL/GenBank/DDBJ databases">
        <authorList>
            <consortium name="NCBI Genome Project"/>
        </authorList>
    </citation>
    <scope>NUCLEOTIDE SEQUENCE</scope>
    <source>
        <strain evidence="3">CBS 304.34</strain>
    </source>
</reference>
<dbReference type="InterPro" id="IPR021833">
    <property type="entry name" value="DUF3425"/>
</dbReference>
<sequence length="407" mass="45669">MSPEGDSLEAVDQFTSRSANMESAIDGSSSRTPHFDATINLESSTIWESDELVVRDAVNPVEPLPVFDIDSDFTMFEAYPPLIAFLNTGQISPITASDETKSIQAVPCHFISNIEKACRKYIAQTLGLPETVTIAKTPSTHLDIEKRGVQCISDVAAIAVYLLTVFSGLDTYIYGIGSDVPFERIMRWRISPTLQNRLAIPDPFRPTPLQYNLLDHPVAIDFVPSSSLRDQLILKASDCDLDRIIQDILLHTVVEVPKHRVALATLDVYMQNILPSDKTHELENRAILAPSWSLFQYNATQIEDILVHEVSWRMKNGPRAGLMSGESDPIIPRFRKNPLACKYGLDRVGQWKLSKEFRDSHPDLDCTVCEFRPFTISALRAHNKSYLIIPCGFMEFNSSVLRRSKNG</sequence>
<evidence type="ECO:0000313" key="2">
    <source>
        <dbReference type="Proteomes" id="UP000504636"/>
    </source>
</evidence>
<gene>
    <name evidence="1 3" type="ORF">BDZ99DRAFT_48785</name>
</gene>
<proteinExistence type="predicted"/>
<dbReference type="Pfam" id="PF11905">
    <property type="entry name" value="DUF3425"/>
    <property type="match status" value="1"/>
</dbReference>
<evidence type="ECO:0000313" key="1">
    <source>
        <dbReference type="EMBL" id="KAF2808175.1"/>
    </source>
</evidence>
<keyword evidence="2" id="KW-1185">Reference proteome</keyword>
<evidence type="ECO:0000313" key="3">
    <source>
        <dbReference type="RefSeq" id="XP_033575139.1"/>
    </source>
</evidence>
<dbReference type="GeneID" id="54463759"/>
<dbReference type="AlphaFoldDB" id="A0A6A6YJN9"/>
<dbReference type="OrthoDB" id="10261951at2759"/>
<dbReference type="Proteomes" id="UP000504636">
    <property type="component" value="Unplaced"/>
</dbReference>